<dbReference type="WBParaSite" id="Hba_05806">
    <property type="protein sequence ID" value="Hba_05806"/>
    <property type="gene ID" value="Hba_05806"/>
</dbReference>
<keyword evidence="1 2" id="KW-0175">Coiled coil</keyword>
<evidence type="ECO:0000313" key="4">
    <source>
        <dbReference type="WBParaSite" id="Hba_05806"/>
    </source>
</evidence>
<sequence length="204" mass="24127">MEKTMRWWSECTACWRLKWSTVRDERNRAREEGQGLRNAYEQANNMIDNLQLEKRAVEVELMKAKTALHKISVQTMTHNQQKEYKRADNLFACNFVLIYFRYQFEIPEVIVERMDTGCEVKPESFHVGVQTDDDNYNCLNSSILYYQILLNLCESVLQCIMEFETSSSPRNLLSPHSPLLQRECVFIEKYSILGIEVETHLRIK</sequence>
<protein>
    <submittedName>
        <fullName evidence="4">F-BAR domain-containing protein</fullName>
    </submittedName>
</protein>
<evidence type="ECO:0000256" key="1">
    <source>
        <dbReference type="ARBA" id="ARBA00023054"/>
    </source>
</evidence>
<dbReference type="Proteomes" id="UP000095283">
    <property type="component" value="Unplaced"/>
</dbReference>
<keyword evidence="3" id="KW-1185">Reference proteome</keyword>
<feature type="coiled-coil region" evidence="2">
    <location>
        <begin position="26"/>
        <end position="67"/>
    </location>
</feature>
<dbReference type="AlphaFoldDB" id="A0A1I7WKZ5"/>
<reference evidence="4" key="1">
    <citation type="submission" date="2016-11" db="UniProtKB">
        <authorList>
            <consortium name="WormBaseParasite"/>
        </authorList>
    </citation>
    <scope>IDENTIFICATION</scope>
</reference>
<dbReference type="PANTHER" id="PTHR46292:SF1">
    <property type="entry name" value="COILED-COIL DOMAIN-CONTAINING PROTEIN 102A"/>
    <property type="match status" value="1"/>
</dbReference>
<evidence type="ECO:0000313" key="3">
    <source>
        <dbReference type="Proteomes" id="UP000095283"/>
    </source>
</evidence>
<organism evidence="3 4">
    <name type="scientific">Heterorhabditis bacteriophora</name>
    <name type="common">Entomopathogenic nematode worm</name>
    <dbReference type="NCBI Taxonomy" id="37862"/>
    <lineage>
        <taxon>Eukaryota</taxon>
        <taxon>Metazoa</taxon>
        <taxon>Ecdysozoa</taxon>
        <taxon>Nematoda</taxon>
        <taxon>Chromadorea</taxon>
        <taxon>Rhabditida</taxon>
        <taxon>Rhabditina</taxon>
        <taxon>Rhabditomorpha</taxon>
        <taxon>Strongyloidea</taxon>
        <taxon>Heterorhabditidae</taxon>
        <taxon>Heterorhabditis</taxon>
    </lineage>
</organism>
<accession>A0A1I7WKZ5</accession>
<proteinExistence type="predicted"/>
<evidence type="ECO:0000256" key="2">
    <source>
        <dbReference type="SAM" id="Coils"/>
    </source>
</evidence>
<dbReference type="PANTHER" id="PTHR46292">
    <property type="entry name" value="COILED-COIL DOMAIN-CONTAINING PROTEIN 102A"/>
    <property type="match status" value="1"/>
</dbReference>
<name>A0A1I7WKZ5_HETBA</name>